<evidence type="ECO:0000313" key="2">
    <source>
        <dbReference type="EMBL" id="ADX81937.1"/>
    </source>
</evidence>
<reference evidence="2 3" key="1">
    <citation type="journal article" date="2011" name="J. Bacteriol.">
        <title>Genome analyses of icelandic strains of Sulfolobus islandicus, model organisms for genetic and virus-host interaction studies.</title>
        <authorList>
            <person name="Guo L."/>
            <person name="Brugger K."/>
            <person name="Liu C."/>
            <person name="Shah S.A."/>
            <person name="Zheng H."/>
            <person name="Zhu Y."/>
            <person name="Wang S."/>
            <person name="Lillestol R.K."/>
            <person name="Chen L."/>
            <person name="Frank J."/>
            <person name="Prangishvili D."/>
            <person name="Paulin L."/>
            <person name="She Q."/>
            <person name="Huang L."/>
            <person name="Garrett R.A."/>
        </authorList>
    </citation>
    <scope>NUCLEOTIDE SEQUENCE [LARGE SCALE GENOMIC DNA]</scope>
    <source>
        <strain evidence="2 3">HVE10/4</strain>
    </source>
</reference>
<name>F0NNH9_SACI0</name>
<keyword evidence="1" id="KW-0812">Transmembrane</keyword>
<feature type="transmembrane region" description="Helical" evidence="1">
    <location>
        <begin position="13"/>
        <end position="32"/>
    </location>
</feature>
<evidence type="ECO:0000313" key="3">
    <source>
        <dbReference type="Proteomes" id="UP000006395"/>
    </source>
</evidence>
<proteinExistence type="predicted"/>
<accession>F0NNH9</accession>
<keyword evidence="1" id="KW-1133">Transmembrane helix</keyword>
<keyword evidence="3" id="KW-1185">Reference proteome</keyword>
<dbReference type="EMBL" id="CP002426">
    <property type="protein sequence ID" value="ADX81937.1"/>
    <property type="molecule type" value="Genomic_DNA"/>
</dbReference>
<sequence length="170" mass="18373">MGPVMVIISYNNTIFWVFYSIQLIGGLASIAFGRSRRPRTRLVMFSEKKIPQLILSWSYYSHELLNQYFPISCNLLSEESLNRIDKLTKGMGVLSVPIRPHGGGGGGHGGGHHGGGHGGGGGSGGGYGTFPIFIGGMRGGTRNRYISKPLLKINKDPYEAIAGFVLRFEG</sequence>
<organism evidence="2 3">
    <name type="scientific">Saccharolobus islandicus (strain HVE10/4)</name>
    <name type="common">Sulfolobus islandicus</name>
    <dbReference type="NCBI Taxonomy" id="930943"/>
    <lineage>
        <taxon>Archaea</taxon>
        <taxon>Thermoproteota</taxon>
        <taxon>Thermoprotei</taxon>
        <taxon>Sulfolobales</taxon>
        <taxon>Sulfolobaceae</taxon>
        <taxon>Saccharolobus</taxon>
    </lineage>
</organism>
<evidence type="ECO:0000256" key="1">
    <source>
        <dbReference type="SAM" id="Phobius"/>
    </source>
</evidence>
<dbReference type="Proteomes" id="UP000006395">
    <property type="component" value="Chromosome"/>
</dbReference>
<gene>
    <name evidence="2" type="ordered locus">SiH_0577</name>
</gene>
<protein>
    <submittedName>
        <fullName evidence="2">Uncharacterized protein</fullName>
    </submittedName>
</protein>
<dbReference type="KEGG" id="sih:SiH_0577"/>
<dbReference type="HOGENOM" id="CLU_1567235_0_0_2"/>
<dbReference type="AlphaFoldDB" id="F0NNH9"/>
<keyword evidence="1" id="KW-0472">Membrane</keyword>